<dbReference type="GeneTree" id="ENSGT00940000159993"/>
<evidence type="ECO:0000313" key="3">
    <source>
        <dbReference type="Ensembl" id="ENSDCDP00010047237.1"/>
    </source>
</evidence>
<dbReference type="PANTHER" id="PTHR24252">
    <property type="entry name" value="ACROSIN-RELATED"/>
    <property type="match status" value="1"/>
</dbReference>
<keyword evidence="4" id="KW-1185">Reference proteome</keyword>
<dbReference type="Proteomes" id="UP000694580">
    <property type="component" value="Chromosome 13"/>
</dbReference>
<dbReference type="PANTHER" id="PTHR24252:SF7">
    <property type="entry name" value="HYALIN"/>
    <property type="match status" value="1"/>
</dbReference>
<name>A0AAY4DNY2_9TELE</name>
<dbReference type="InterPro" id="IPR001254">
    <property type="entry name" value="Trypsin_dom"/>
</dbReference>
<reference evidence="3" key="3">
    <citation type="submission" date="2025-09" db="UniProtKB">
        <authorList>
            <consortium name="Ensembl"/>
        </authorList>
    </citation>
    <scope>IDENTIFICATION</scope>
</reference>
<dbReference type="AlphaFoldDB" id="A0AAY4DNY2"/>
<keyword evidence="1" id="KW-1015">Disulfide bond</keyword>
<dbReference type="SUPFAM" id="SSF50494">
    <property type="entry name" value="Trypsin-like serine proteases"/>
    <property type="match status" value="2"/>
</dbReference>
<dbReference type="Pfam" id="PF00089">
    <property type="entry name" value="Trypsin"/>
    <property type="match status" value="1"/>
</dbReference>
<dbReference type="InterPro" id="IPR043504">
    <property type="entry name" value="Peptidase_S1_PA_chymotrypsin"/>
</dbReference>
<evidence type="ECO:0000256" key="1">
    <source>
        <dbReference type="ARBA" id="ARBA00023157"/>
    </source>
</evidence>
<dbReference type="InterPro" id="IPR009003">
    <property type="entry name" value="Peptidase_S1_PA"/>
</dbReference>
<protein>
    <recommendedName>
        <fullName evidence="2">Peptidase S1 domain-containing protein</fullName>
    </recommendedName>
</protein>
<dbReference type="Ensembl" id="ENSDCDT00010057459.1">
    <property type="protein sequence ID" value="ENSDCDP00010047237.1"/>
    <property type="gene ID" value="ENSDCDG00010028634.1"/>
</dbReference>
<dbReference type="GO" id="GO:0006508">
    <property type="term" value="P:proteolysis"/>
    <property type="evidence" value="ECO:0007669"/>
    <property type="project" value="InterPro"/>
</dbReference>
<dbReference type="PROSITE" id="PS00134">
    <property type="entry name" value="TRYPSIN_HIS"/>
    <property type="match status" value="1"/>
</dbReference>
<proteinExistence type="predicted"/>
<sequence>YWELMTMTSPECGLRPGISQERIVGGVTSRRGEWPWIGSLRHHRTHHCGATLIHSKWLLTAAHCFTGYSSSVKSYLHFISCQSSYSDVLTTRMICAGSMEGGTDTCLVSSEISHLTGLI</sequence>
<dbReference type="GO" id="GO:0004252">
    <property type="term" value="F:serine-type endopeptidase activity"/>
    <property type="evidence" value="ECO:0007669"/>
    <property type="project" value="InterPro"/>
</dbReference>
<reference evidence="3 4" key="1">
    <citation type="submission" date="2020-06" db="EMBL/GenBank/DDBJ databases">
        <authorList>
            <consortium name="Wellcome Sanger Institute Data Sharing"/>
        </authorList>
    </citation>
    <scope>NUCLEOTIDE SEQUENCE [LARGE SCALE GENOMIC DNA]</scope>
</reference>
<dbReference type="Gene3D" id="2.40.10.10">
    <property type="entry name" value="Trypsin-like serine proteases"/>
    <property type="match status" value="1"/>
</dbReference>
<evidence type="ECO:0000259" key="2">
    <source>
        <dbReference type="Pfam" id="PF00089"/>
    </source>
</evidence>
<feature type="domain" description="Peptidase S1" evidence="2">
    <location>
        <begin position="23"/>
        <end position="72"/>
    </location>
</feature>
<organism evidence="3 4">
    <name type="scientific">Denticeps clupeoides</name>
    <name type="common">denticle herring</name>
    <dbReference type="NCBI Taxonomy" id="299321"/>
    <lineage>
        <taxon>Eukaryota</taxon>
        <taxon>Metazoa</taxon>
        <taxon>Chordata</taxon>
        <taxon>Craniata</taxon>
        <taxon>Vertebrata</taxon>
        <taxon>Euteleostomi</taxon>
        <taxon>Actinopterygii</taxon>
        <taxon>Neopterygii</taxon>
        <taxon>Teleostei</taxon>
        <taxon>Clupei</taxon>
        <taxon>Clupeiformes</taxon>
        <taxon>Denticipitoidei</taxon>
        <taxon>Denticipitidae</taxon>
        <taxon>Denticeps</taxon>
    </lineage>
</organism>
<reference evidence="3" key="2">
    <citation type="submission" date="2025-08" db="UniProtKB">
        <authorList>
            <consortium name="Ensembl"/>
        </authorList>
    </citation>
    <scope>IDENTIFICATION</scope>
</reference>
<evidence type="ECO:0000313" key="4">
    <source>
        <dbReference type="Proteomes" id="UP000694580"/>
    </source>
</evidence>
<accession>A0AAY4DNY2</accession>
<dbReference type="InterPro" id="IPR018114">
    <property type="entry name" value="TRYPSIN_HIS"/>
</dbReference>